<feature type="repeat" description="ANK" evidence="3">
    <location>
        <begin position="247"/>
        <end position="280"/>
    </location>
</feature>
<feature type="transmembrane region" description="Helical" evidence="4">
    <location>
        <begin position="737"/>
        <end position="759"/>
    </location>
</feature>
<feature type="repeat" description="ANK" evidence="3">
    <location>
        <begin position="322"/>
        <end position="354"/>
    </location>
</feature>
<dbReference type="PROSITE" id="PS50297">
    <property type="entry name" value="ANK_REP_REGION"/>
    <property type="match status" value="3"/>
</dbReference>
<evidence type="ECO:0000256" key="4">
    <source>
        <dbReference type="SAM" id="Phobius"/>
    </source>
</evidence>
<evidence type="ECO:0000256" key="1">
    <source>
        <dbReference type="ARBA" id="ARBA00022737"/>
    </source>
</evidence>
<dbReference type="Pfam" id="PF00023">
    <property type="entry name" value="Ank"/>
    <property type="match status" value="1"/>
</dbReference>
<dbReference type="SUPFAM" id="SSF48403">
    <property type="entry name" value="Ankyrin repeat"/>
    <property type="match status" value="2"/>
</dbReference>
<feature type="transmembrane region" description="Helical" evidence="4">
    <location>
        <begin position="703"/>
        <end position="725"/>
    </location>
</feature>
<keyword evidence="4" id="KW-0472">Membrane</keyword>
<dbReference type="Pfam" id="PF12796">
    <property type="entry name" value="Ank_2"/>
    <property type="match status" value="4"/>
</dbReference>
<dbReference type="SMART" id="SM00248">
    <property type="entry name" value="ANK"/>
    <property type="match status" value="10"/>
</dbReference>
<evidence type="ECO:0000256" key="2">
    <source>
        <dbReference type="ARBA" id="ARBA00023043"/>
    </source>
</evidence>
<keyword evidence="4" id="KW-0812">Transmembrane</keyword>
<keyword evidence="1" id="KW-0677">Repeat</keyword>
<keyword evidence="6" id="KW-1185">Reference proteome</keyword>
<evidence type="ECO:0000256" key="3">
    <source>
        <dbReference type="PROSITE-ProRule" id="PRU00023"/>
    </source>
</evidence>
<dbReference type="InterPro" id="IPR036770">
    <property type="entry name" value="Ankyrin_rpt-contain_sf"/>
</dbReference>
<feature type="repeat" description="ANK" evidence="3">
    <location>
        <begin position="113"/>
        <end position="135"/>
    </location>
</feature>
<dbReference type="PANTHER" id="PTHR24198:SF165">
    <property type="entry name" value="ANKYRIN REPEAT-CONTAINING PROTEIN-RELATED"/>
    <property type="match status" value="1"/>
</dbReference>
<dbReference type="Gene3D" id="1.25.40.20">
    <property type="entry name" value="Ankyrin repeat-containing domain"/>
    <property type="match status" value="4"/>
</dbReference>
<evidence type="ECO:0000313" key="6">
    <source>
        <dbReference type="Proteomes" id="UP001497512"/>
    </source>
</evidence>
<name>A0ABP0TPK3_9BRYO</name>
<feature type="repeat" description="ANK" evidence="3">
    <location>
        <begin position="78"/>
        <end position="102"/>
    </location>
</feature>
<reference evidence="5" key="1">
    <citation type="submission" date="2024-02" db="EMBL/GenBank/DDBJ databases">
        <authorList>
            <consortium name="ELIXIR-Norway"/>
            <consortium name="Elixir Norway"/>
        </authorList>
    </citation>
    <scope>NUCLEOTIDE SEQUENCE</scope>
</reference>
<evidence type="ECO:0008006" key="7">
    <source>
        <dbReference type="Google" id="ProtNLM"/>
    </source>
</evidence>
<accession>A0ABP0TPK3</accession>
<protein>
    <recommendedName>
        <fullName evidence="7">PGG domain-containing protein</fullName>
    </recommendedName>
</protein>
<dbReference type="PANTHER" id="PTHR24198">
    <property type="entry name" value="ANKYRIN REPEAT AND PROTEIN KINASE DOMAIN-CONTAINING PROTEIN"/>
    <property type="match status" value="1"/>
</dbReference>
<dbReference type="Proteomes" id="UP001497512">
    <property type="component" value="Chromosome 13"/>
</dbReference>
<organism evidence="5 6">
    <name type="scientific">Sphagnum troendelagicum</name>
    <dbReference type="NCBI Taxonomy" id="128251"/>
    <lineage>
        <taxon>Eukaryota</taxon>
        <taxon>Viridiplantae</taxon>
        <taxon>Streptophyta</taxon>
        <taxon>Embryophyta</taxon>
        <taxon>Bryophyta</taxon>
        <taxon>Sphagnophytina</taxon>
        <taxon>Sphagnopsida</taxon>
        <taxon>Sphagnales</taxon>
        <taxon>Sphagnaceae</taxon>
        <taxon>Sphagnum</taxon>
    </lineage>
</organism>
<feature type="transmembrane region" description="Helical" evidence="4">
    <location>
        <begin position="652"/>
        <end position="676"/>
    </location>
</feature>
<dbReference type="PROSITE" id="PS50088">
    <property type="entry name" value="ANK_REPEAT"/>
    <property type="match status" value="5"/>
</dbReference>
<evidence type="ECO:0000313" key="5">
    <source>
        <dbReference type="EMBL" id="CAK9201852.1"/>
    </source>
</evidence>
<proteinExistence type="predicted"/>
<feature type="repeat" description="ANK" evidence="3">
    <location>
        <begin position="211"/>
        <end position="243"/>
    </location>
</feature>
<gene>
    <name evidence="5" type="ORF">CSSPTR1EN2_LOCUS6114</name>
</gene>
<keyword evidence="2 3" id="KW-0040">ANK repeat</keyword>
<dbReference type="InterPro" id="IPR002110">
    <property type="entry name" value="Ankyrin_rpt"/>
</dbReference>
<sequence>MNSRKNCNCTSTIDGCAADACDCSCRSQQLHAAPSAILLQNDDLHRALRYGPHVDSMEVTVRSLLQRPGIDVNARDREGRTPLHLAACTRNCEKVVALLLERRELDVNATALFDLTPLHLAARLGYTHVVALLLQDTRLTLNAVTTDEFTAFHLVMEGRDQTSSASLRSSRGSVQDRCEVVKILLAEQKRRSSSGLKQPQPAGCEFARDVLQRTPLHYAAENGHGQMVQELANYSPNTFEVNAVDVHGFTSLHLAVLHDHRLVISLLLRMPGVDVNIKAPSMICHKARRRLGAEVRMISGAPNVSERLFPVTKVEPPASRNAAMTPLHFAAKMGHLEALKLLLISSCSTGLISNINARDSRGCTALLFAAQGRHEKSVELLLQQPGILPDAEDNQGVTPLQHAVKNGDSCKLVVELLLEKVLGSKEMSVHGPEQKKFELFVKLLSLTTDDRIHKEIAELLLKELEKLYAHNFSMSVDGTLVHEAAGLGGDLHTQLIPLILRWRPGDANALDSLRQTPLHRAVRKADMHAVKALFRAEKGWRLRATQPDKDGKTPLEYAVRLADKSSSSCICNLLLDRRDVMHQQKRLYDGFKNTANCTLVGGTLISGVAYMGWLQPPLGFTPDYNYPVQGPAVPPGTFESFADGSNPYVVEFFFFNGVAFFYAMGALFAVAGALIFMNNKQRDGRSVHFILERTTLNRISYGLYFLLYLSVLSMCLAFVAAGFAVLAPGQRPRLDKILFLCFFFYMTAAVLLFISYILFCKIWKNARNYYLQHHTSGNAH</sequence>
<dbReference type="EMBL" id="OZ019905">
    <property type="protein sequence ID" value="CAK9201852.1"/>
    <property type="molecule type" value="Genomic_DNA"/>
</dbReference>
<keyword evidence="4" id="KW-1133">Transmembrane helix</keyword>